<sequence length="245" mass="27005">MKWNELVEFVVRTAFKAKKSASLAIATTASECCELWYCVRDHSVYLGNDHLQDVHQDRATRHTARTNQKIQDAERLCNDQPFASVRSRSLEASSGKPRNQSPNSRADPDPQAATGNDELEIIADTEDTLAATPKLKQCQPEDNFFCTPIHRACNVNEDSVSFKTATCVEGIAGCLGPMQRVIGFDEELFTKKNCALVILAALCNQSESPADDPGQFAKEHVKEYISSAGHTQIGAHDGAQFNLIY</sequence>
<feature type="compositionally biased region" description="Polar residues" evidence="1">
    <location>
        <begin position="87"/>
        <end position="104"/>
    </location>
</feature>
<gene>
    <name evidence="2" type="ORF">OBBRIDRAFT_804432</name>
</gene>
<proteinExistence type="predicted"/>
<dbReference type="EMBL" id="KV722418">
    <property type="protein sequence ID" value="OCH89839.1"/>
    <property type="molecule type" value="Genomic_DNA"/>
</dbReference>
<accession>A0A8E2AV93</accession>
<name>A0A8E2AV93_9APHY</name>
<evidence type="ECO:0000256" key="1">
    <source>
        <dbReference type="SAM" id="MobiDB-lite"/>
    </source>
</evidence>
<dbReference type="AlphaFoldDB" id="A0A8E2AV93"/>
<dbReference type="Proteomes" id="UP000250043">
    <property type="component" value="Unassembled WGS sequence"/>
</dbReference>
<protein>
    <submittedName>
        <fullName evidence="2">Uncharacterized protein</fullName>
    </submittedName>
</protein>
<keyword evidence="3" id="KW-1185">Reference proteome</keyword>
<reference evidence="2 3" key="1">
    <citation type="submission" date="2016-07" db="EMBL/GenBank/DDBJ databases">
        <title>Draft genome of the white-rot fungus Obba rivulosa 3A-2.</title>
        <authorList>
            <consortium name="DOE Joint Genome Institute"/>
            <person name="Miettinen O."/>
            <person name="Riley R."/>
            <person name="Acob R."/>
            <person name="Barry K."/>
            <person name="Cullen D."/>
            <person name="De Vries R."/>
            <person name="Hainaut M."/>
            <person name="Hatakka A."/>
            <person name="Henrissat B."/>
            <person name="Hilden K."/>
            <person name="Kuo R."/>
            <person name="Labutti K."/>
            <person name="Lipzen A."/>
            <person name="Makela M.R."/>
            <person name="Sandor L."/>
            <person name="Spatafora J.W."/>
            <person name="Grigoriev I.V."/>
            <person name="Hibbett D.S."/>
        </authorList>
    </citation>
    <scope>NUCLEOTIDE SEQUENCE [LARGE SCALE GENOMIC DNA]</scope>
    <source>
        <strain evidence="2 3">3A-2</strain>
    </source>
</reference>
<evidence type="ECO:0000313" key="2">
    <source>
        <dbReference type="EMBL" id="OCH89839.1"/>
    </source>
</evidence>
<evidence type="ECO:0000313" key="3">
    <source>
        <dbReference type="Proteomes" id="UP000250043"/>
    </source>
</evidence>
<organism evidence="2 3">
    <name type="scientific">Obba rivulosa</name>
    <dbReference type="NCBI Taxonomy" id="1052685"/>
    <lineage>
        <taxon>Eukaryota</taxon>
        <taxon>Fungi</taxon>
        <taxon>Dikarya</taxon>
        <taxon>Basidiomycota</taxon>
        <taxon>Agaricomycotina</taxon>
        <taxon>Agaricomycetes</taxon>
        <taxon>Polyporales</taxon>
        <taxon>Gelatoporiaceae</taxon>
        <taxon>Obba</taxon>
    </lineage>
</organism>
<feature type="region of interest" description="Disordered" evidence="1">
    <location>
        <begin position="87"/>
        <end position="114"/>
    </location>
</feature>